<dbReference type="NCBIfam" id="TIGR02937">
    <property type="entry name" value="sigma70-ECF"/>
    <property type="match status" value="1"/>
</dbReference>
<evidence type="ECO:0000259" key="7">
    <source>
        <dbReference type="Pfam" id="PF08281"/>
    </source>
</evidence>
<evidence type="ECO:0000256" key="5">
    <source>
        <dbReference type="ARBA" id="ARBA00023163"/>
    </source>
</evidence>
<keyword evidence="3" id="KW-0731">Sigma factor</keyword>
<dbReference type="AlphaFoldDB" id="A0AAX4HJP5"/>
<evidence type="ECO:0000313" key="8">
    <source>
        <dbReference type="EMBL" id="WPU63455.1"/>
    </source>
</evidence>
<reference evidence="8 9" key="1">
    <citation type="submission" date="2023-11" db="EMBL/GenBank/DDBJ databases">
        <title>Peredibacter starrii A3.12.</title>
        <authorList>
            <person name="Mitchell R.J."/>
        </authorList>
    </citation>
    <scope>NUCLEOTIDE SEQUENCE [LARGE SCALE GENOMIC DNA]</scope>
    <source>
        <strain evidence="8 9">A3.12</strain>
    </source>
</reference>
<dbReference type="InterPro" id="IPR013325">
    <property type="entry name" value="RNA_pol_sigma_r2"/>
</dbReference>
<organism evidence="8 9">
    <name type="scientific">Peredibacter starrii</name>
    <dbReference type="NCBI Taxonomy" id="28202"/>
    <lineage>
        <taxon>Bacteria</taxon>
        <taxon>Pseudomonadati</taxon>
        <taxon>Bdellovibrionota</taxon>
        <taxon>Bacteriovoracia</taxon>
        <taxon>Bacteriovoracales</taxon>
        <taxon>Bacteriovoracaceae</taxon>
        <taxon>Peredibacter</taxon>
    </lineage>
</organism>
<feature type="domain" description="RNA polymerase sigma factor 70 region 4 type 2" evidence="7">
    <location>
        <begin position="111"/>
        <end position="159"/>
    </location>
</feature>
<dbReference type="EMBL" id="CP139487">
    <property type="protein sequence ID" value="WPU63455.1"/>
    <property type="molecule type" value="Genomic_DNA"/>
</dbReference>
<dbReference type="Pfam" id="PF08281">
    <property type="entry name" value="Sigma70_r4_2"/>
    <property type="match status" value="1"/>
</dbReference>
<name>A0AAX4HJP5_9BACT</name>
<dbReference type="GO" id="GO:0016987">
    <property type="term" value="F:sigma factor activity"/>
    <property type="evidence" value="ECO:0007669"/>
    <property type="project" value="UniProtKB-KW"/>
</dbReference>
<dbReference type="KEGG" id="psti:SOO65_12225"/>
<dbReference type="SUPFAM" id="SSF88659">
    <property type="entry name" value="Sigma3 and sigma4 domains of RNA polymerase sigma factors"/>
    <property type="match status" value="1"/>
</dbReference>
<evidence type="ECO:0000256" key="4">
    <source>
        <dbReference type="ARBA" id="ARBA00023125"/>
    </source>
</evidence>
<dbReference type="PANTHER" id="PTHR43133:SF8">
    <property type="entry name" value="RNA POLYMERASE SIGMA FACTOR HI_1459-RELATED"/>
    <property type="match status" value="1"/>
</dbReference>
<protein>
    <submittedName>
        <fullName evidence="8">RNA polymerase sigma factor</fullName>
    </submittedName>
</protein>
<keyword evidence="2" id="KW-0805">Transcription regulation</keyword>
<dbReference type="GO" id="GO:0003677">
    <property type="term" value="F:DNA binding"/>
    <property type="evidence" value="ECO:0007669"/>
    <property type="project" value="UniProtKB-KW"/>
</dbReference>
<accession>A0AAX4HJP5</accession>
<dbReference type="InterPro" id="IPR036388">
    <property type="entry name" value="WH-like_DNA-bd_sf"/>
</dbReference>
<dbReference type="RefSeq" id="WP_321390191.1">
    <property type="nucleotide sequence ID" value="NZ_CP139487.1"/>
</dbReference>
<dbReference type="GO" id="GO:0006352">
    <property type="term" value="P:DNA-templated transcription initiation"/>
    <property type="evidence" value="ECO:0007669"/>
    <property type="project" value="InterPro"/>
</dbReference>
<keyword evidence="9" id="KW-1185">Reference proteome</keyword>
<proteinExistence type="inferred from homology"/>
<dbReference type="InterPro" id="IPR013249">
    <property type="entry name" value="RNA_pol_sigma70_r4_t2"/>
</dbReference>
<dbReference type="SUPFAM" id="SSF88946">
    <property type="entry name" value="Sigma2 domain of RNA polymerase sigma factors"/>
    <property type="match status" value="1"/>
</dbReference>
<dbReference type="Gene3D" id="1.10.1740.10">
    <property type="match status" value="1"/>
</dbReference>
<comment type="similarity">
    <text evidence="1">Belongs to the sigma-70 factor family. ECF subfamily.</text>
</comment>
<dbReference type="InterPro" id="IPR013324">
    <property type="entry name" value="RNA_pol_sigma_r3/r4-like"/>
</dbReference>
<dbReference type="InterPro" id="IPR014284">
    <property type="entry name" value="RNA_pol_sigma-70_dom"/>
</dbReference>
<feature type="domain" description="RNA polymerase sigma-70 region 2" evidence="6">
    <location>
        <begin position="22"/>
        <end position="87"/>
    </location>
</feature>
<evidence type="ECO:0000313" key="9">
    <source>
        <dbReference type="Proteomes" id="UP001324634"/>
    </source>
</evidence>
<keyword evidence="4" id="KW-0238">DNA-binding</keyword>
<gene>
    <name evidence="8" type="ORF">SOO65_12225</name>
</gene>
<dbReference type="PANTHER" id="PTHR43133">
    <property type="entry name" value="RNA POLYMERASE ECF-TYPE SIGMA FACTO"/>
    <property type="match status" value="1"/>
</dbReference>
<keyword evidence="5" id="KW-0804">Transcription</keyword>
<dbReference type="Proteomes" id="UP001324634">
    <property type="component" value="Chromosome"/>
</dbReference>
<evidence type="ECO:0000256" key="1">
    <source>
        <dbReference type="ARBA" id="ARBA00010641"/>
    </source>
</evidence>
<dbReference type="InterPro" id="IPR039425">
    <property type="entry name" value="RNA_pol_sigma-70-like"/>
</dbReference>
<dbReference type="Gene3D" id="1.10.10.10">
    <property type="entry name" value="Winged helix-like DNA-binding domain superfamily/Winged helix DNA-binding domain"/>
    <property type="match status" value="1"/>
</dbReference>
<dbReference type="Pfam" id="PF04542">
    <property type="entry name" value="Sigma70_r2"/>
    <property type="match status" value="1"/>
</dbReference>
<evidence type="ECO:0000256" key="3">
    <source>
        <dbReference type="ARBA" id="ARBA00023082"/>
    </source>
</evidence>
<evidence type="ECO:0000256" key="2">
    <source>
        <dbReference type="ARBA" id="ARBA00023015"/>
    </source>
</evidence>
<dbReference type="InterPro" id="IPR007627">
    <property type="entry name" value="RNA_pol_sigma70_r2"/>
</dbReference>
<evidence type="ECO:0000259" key="6">
    <source>
        <dbReference type="Pfam" id="PF04542"/>
    </source>
</evidence>
<sequence length="167" mass="20452">MKTDEQLMREYVKGSEVAFGQLYEKYSPMVYGFIRKRLRTSESEDFYQKVWRQLHEKRHLYQDQPFAPWFFVMMKHLLIDEYRSLGRLNKQEFQDELIEKIYHQDLKDDGLEELLETLPKESQDLVRKYYLEGFSYEELEMETGLSQANLRQRLSRTLRGLRNKLYE</sequence>